<dbReference type="OrthoDB" id="4217619at2759"/>
<keyword evidence="3" id="KW-0378">Hydrolase</keyword>
<dbReference type="HOGENOM" id="CLU_020120_2_0_1"/>
<reference evidence="6 7" key="1">
    <citation type="journal article" date="2007" name="Proc. Natl. Acad. Sci. U.S.A.">
        <title>The tiny eukaryote Ostreococcus provides genomic insights into the paradox of plankton speciation.</title>
        <authorList>
            <person name="Palenik B."/>
            <person name="Grimwood J."/>
            <person name="Aerts A."/>
            <person name="Rouze P."/>
            <person name="Salamov A."/>
            <person name="Putnam N."/>
            <person name="Dupont C."/>
            <person name="Jorgensen R."/>
            <person name="Derelle E."/>
            <person name="Rombauts S."/>
            <person name="Zhou K."/>
            <person name="Otillar R."/>
            <person name="Merchant S.S."/>
            <person name="Podell S."/>
            <person name="Gaasterland T."/>
            <person name="Napoli C."/>
            <person name="Gendler K."/>
            <person name="Manuell A."/>
            <person name="Tai V."/>
            <person name="Vallon O."/>
            <person name="Piganeau G."/>
            <person name="Jancek S."/>
            <person name="Heijde M."/>
            <person name="Jabbari K."/>
            <person name="Bowler C."/>
            <person name="Lohr M."/>
            <person name="Robbens S."/>
            <person name="Werner G."/>
            <person name="Dubchak I."/>
            <person name="Pazour G.J."/>
            <person name="Ren Q."/>
            <person name="Paulsen I."/>
            <person name="Delwiche C."/>
            <person name="Schmutz J."/>
            <person name="Rokhsar D."/>
            <person name="Van de Peer Y."/>
            <person name="Moreau H."/>
            <person name="Grigoriev I.V."/>
        </authorList>
    </citation>
    <scope>NUCLEOTIDE SEQUENCE [LARGE SCALE GENOMIC DNA]</scope>
    <source>
        <strain evidence="6 7">CCE9901</strain>
    </source>
</reference>
<dbReference type="PROSITE" id="PS50106">
    <property type="entry name" value="PDZ"/>
    <property type="match status" value="1"/>
</dbReference>
<dbReference type="GO" id="GO:0009535">
    <property type="term" value="C:chloroplast thylakoid membrane"/>
    <property type="evidence" value="ECO:0007669"/>
    <property type="project" value="EnsemblPlants"/>
</dbReference>
<accession>A4RTU7</accession>
<dbReference type="InterPro" id="IPR051201">
    <property type="entry name" value="Chloro_Bact_Ser_Proteases"/>
</dbReference>
<dbReference type="Gramene" id="ABO94851">
    <property type="protein sequence ID" value="ABO94851"/>
    <property type="gene ID" value="OSTLU_3562"/>
</dbReference>
<dbReference type="InterPro" id="IPR001940">
    <property type="entry name" value="Peptidase_S1C"/>
</dbReference>
<dbReference type="PANTHER" id="PTHR43343:SF2">
    <property type="entry name" value="PDZ DOMAIN-CONTAINING PROTEIN"/>
    <property type="match status" value="1"/>
</dbReference>
<evidence type="ECO:0000259" key="5">
    <source>
        <dbReference type="PROSITE" id="PS50106"/>
    </source>
</evidence>
<sequence>ERETVRLFNNAKASVVYITNVAVRRDAFTLNLTEQPQGAGSGIVWDDKGHIVTNYHVIDKANQLKVSFLPNKGGVQNQKTYDAAIVGFDDDKDIAVLQVNDPEALREMKPLVIGTSGDSMVGQRVFAIGNPFGLDHTLTTGIISGLGREIQSGNTGRPIDGIIQTDAAINPGNSGGPLLNSSGQLIGINTAIYSASGTSSGVGFALPSDMVSGIVDQIIRYGRVTRPILGVSFAPDGALDQLGLGGVLVLDARAGGPAARAGVRSTTRDESGRLILGDIIIELAGEQIQDSSDLYRTLDKLSVGETVDVTLLRGVDKVSARVTLDDVKD</sequence>
<dbReference type="SUPFAM" id="SSF50156">
    <property type="entry name" value="PDZ domain-like"/>
    <property type="match status" value="1"/>
</dbReference>
<dbReference type="InterPro" id="IPR001478">
    <property type="entry name" value="PDZ"/>
</dbReference>
<dbReference type="Proteomes" id="UP000001568">
    <property type="component" value="Chromosome 3"/>
</dbReference>
<dbReference type="OMA" id="IMSPEGY"/>
<dbReference type="RefSeq" id="XP_001416558.1">
    <property type="nucleotide sequence ID" value="XM_001416521.1"/>
</dbReference>
<dbReference type="InterPro" id="IPR043504">
    <property type="entry name" value="Peptidase_S1_PA_chymotrypsin"/>
</dbReference>
<evidence type="ECO:0000256" key="1">
    <source>
        <dbReference type="ARBA" id="ARBA00010541"/>
    </source>
</evidence>
<name>A4RTU7_OSTLU</name>
<dbReference type="PANTHER" id="PTHR43343">
    <property type="entry name" value="PEPTIDASE S12"/>
    <property type="match status" value="1"/>
</dbReference>
<dbReference type="GeneID" id="5000677"/>
<evidence type="ECO:0000256" key="4">
    <source>
        <dbReference type="ARBA" id="ARBA00022825"/>
    </source>
</evidence>
<dbReference type="PRINTS" id="PR00834">
    <property type="entry name" value="PROTEASES2C"/>
</dbReference>
<dbReference type="EMBL" id="CP000583">
    <property type="protein sequence ID" value="ABO94851.1"/>
    <property type="molecule type" value="Genomic_DNA"/>
</dbReference>
<keyword evidence="4" id="KW-0720">Serine protease</keyword>
<gene>
    <name evidence="6" type="ORF">OSTLU_3562</name>
</gene>
<dbReference type="Gene3D" id="2.40.10.10">
    <property type="entry name" value="Trypsin-like serine proteases"/>
    <property type="match status" value="2"/>
</dbReference>
<dbReference type="Pfam" id="PF13180">
    <property type="entry name" value="PDZ_2"/>
    <property type="match status" value="1"/>
</dbReference>
<evidence type="ECO:0000313" key="6">
    <source>
        <dbReference type="EMBL" id="ABO94851.1"/>
    </source>
</evidence>
<dbReference type="Gene3D" id="2.30.42.10">
    <property type="match status" value="1"/>
</dbReference>
<evidence type="ECO:0000256" key="2">
    <source>
        <dbReference type="ARBA" id="ARBA00022670"/>
    </source>
</evidence>
<feature type="non-terminal residue" evidence="6">
    <location>
        <position position="1"/>
    </location>
</feature>
<feature type="domain" description="PDZ" evidence="5">
    <location>
        <begin position="218"/>
        <end position="292"/>
    </location>
</feature>
<organism evidence="6 7">
    <name type="scientific">Ostreococcus lucimarinus (strain CCE9901)</name>
    <dbReference type="NCBI Taxonomy" id="436017"/>
    <lineage>
        <taxon>Eukaryota</taxon>
        <taxon>Viridiplantae</taxon>
        <taxon>Chlorophyta</taxon>
        <taxon>Mamiellophyceae</taxon>
        <taxon>Mamiellales</taxon>
        <taxon>Bathycoccaceae</taxon>
        <taxon>Ostreococcus</taxon>
    </lineage>
</organism>
<proteinExistence type="inferred from homology"/>
<keyword evidence="2" id="KW-0645">Protease</keyword>
<evidence type="ECO:0000313" key="7">
    <source>
        <dbReference type="Proteomes" id="UP000001568"/>
    </source>
</evidence>
<dbReference type="SUPFAM" id="SSF50494">
    <property type="entry name" value="Trypsin-like serine proteases"/>
    <property type="match status" value="1"/>
</dbReference>
<keyword evidence="7" id="KW-1185">Reference proteome</keyword>
<dbReference type="Pfam" id="PF13365">
    <property type="entry name" value="Trypsin_2"/>
    <property type="match status" value="1"/>
</dbReference>
<evidence type="ECO:0000256" key="3">
    <source>
        <dbReference type="ARBA" id="ARBA00022801"/>
    </source>
</evidence>
<dbReference type="AlphaFoldDB" id="A4RTU7"/>
<protein>
    <recommendedName>
        <fullName evidence="5">PDZ domain-containing protein</fullName>
    </recommendedName>
</protein>
<comment type="similarity">
    <text evidence="1">Belongs to the peptidase S1C family.</text>
</comment>
<dbReference type="GO" id="GO:0042802">
    <property type="term" value="F:identical protein binding"/>
    <property type="evidence" value="ECO:0007669"/>
    <property type="project" value="EnsemblPlants"/>
</dbReference>
<dbReference type="GO" id="GO:0010206">
    <property type="term" value="P:photosystem II repair"/>
    <property type="evidence" value="ECO:0007669"/>
    <property type="project" value="EnsemblPlants"/>
</dbReference>
<dbReference type="FunFam" id="2.40.10.10:FF:000001">
    <property type="entry name" value="Periplasmic serine protease DegS"/>
    <property type="match status" value="1"/>
</dbReference>
<dbReference type="InterPro" id="IPR036034">
    <property type="entry name" value="PDZ_sf"/>
</dbReference>
<dbReference type="GO" id="GO:0006508">
    <property type="term" value="P:proteolysis"/>
    <property type="evidence" value="ECO:0007669"/>
    <property type="project" value="UniProtKB-KW"/>
</dbReference>
<dbReference type="eggNOG" id="KOG1320">
    <property type="taxonomic scope" value="Eukaryota"/>
</dbReference>
<dbReference type="STRING" id="436017.A4RTU7"/>
<dbReference type="GO" id="GO:0004252">
    <property type="term" value="F:serine-type endopeptidase activity"/>
    <property type="evidence" value="ECO:0007669"/>
    <property type="project" value="EnsemblPlants"/>
</dbReference>
<dbReference type="KEGG" id="olu:OSTLU_3562"/>
<dbReference type="InterPro" id="IPR009003">
    <property type="entry name" value="Peptidase_S1_PA"/>
</dbReference>
<dbReference type="SMART" id="SM00228">
    <property type="entry name" value="PDZ"/>
    <property type="match status" value="1"/>
</dbReference>
<feature type="non-terminal residue" evidence="6">
    <location>
        <position position="329"/>
    </location>
</feature>